<dbReference type="EMBL" id="LR743507">
    <property type="protein sequence ID" value="CAA2105324.1"/>
    <property type="molecule type" value="Genomic_DNA"/>
</dbReference>
<dbReference type="Gene3D" id="3.30.2170.10">
    <property type="entry name" value="archaeoglobus fulgidus dsm 4304 superfamily"/>
    <property type="match status" value="1"/>
</dbReference>
<sequence length="179" mass="19031">MHEPLLACLDVDYRADMAVAAGIWFRGWAVAQHEAQAVAGFSGVAGYEPGEFYRRELPCLLGVLREGPPADIVIVDGYVSLGEGHPGLGAHLHEALDRKVPVVGVAKTAYRSATEAIEVRRGQSGAPLFVTAIGIDTALAAQQVRRMHGPYRVPALLRAVDQLARHAVPGQIRPVGSPG</sequence>
<dbReference type="GO" id="GO:0006281">
    <property type="term" value="P:DNA repair"/>
    <property type="evidence" value="ECO:0007669"/>
    <property type="project" value="InterPro"/>
</dbReference>
<accession>A0A679IWZ3</accession>
<dbReference type="InterPro" id="IPR007581">
    <property type="entry name" value="Endonuclease-V"/>
</dbReference>
<protein>
    <submittedName>
        <fullName evidence="1">Endonuclease V</fullName>
        <ecNumber evidence="1">3.1.21.7</ecNumber>
    </submittedName>
</protein>
<name>A0A679IWZ3_VARPD</name>
<keyword evidence="1" id="KW-0540">Nuclease</keyword>
<gene>
    <name evidence="1" type="primary">nfi</name>
    <name evidence="1" type="ORF">VVAX_03197</name>
</gene>
<dbReference type="EC" id="3.1.21.7" evidence="1"/>
<reference evidence="1" key="1">
    <citation type="submission" date="2019-12" db="EMBL/GenBank/DDBJ databases">
        <authorList>
            <person name="Cremers G."/>
        </authorList>
    </citation>
    <scope>NUCLEOTIDE SEQUENCE</scope>
    <source>
        <strain evidence="1">Vvax</strain>
    </source>
</reference>
<keyword evidence="1" id="KW-0255">Endonuclease</keyword>
<dbReference type="RefSeq" id="WP_339090790.1">
    <property type="nucleotide sequence ID" value="NZ_LR743507.1"/>
</dbReference>
<keyword evidence="1" id="KW-0378">Hydrolase</keyword>
<proteinExistence type="predicted"/>
<organism evidence="1">
    <name type="scientific">Variovorax paradoxus</name>
    <dbReference type="NCBI Taxonomy" id="34073"/>
    <lineage>
        <taxon>Bacteria</taxon>
        <taxon>Pseudomonadati</taxon>
        <taxon>Pseudomonadota</taxon>
        <taxon>Betaproteobacteria</taxon>
        <taxon>Burkholderiales</taxon>
        <taxon>Comamonadaceae</taxon>
        <taxon>Variovorax</taxon>
    </lineage>
</organism>
<dbReference type="GO" id="GO:0043737">
    <property type="term" value="F:deoxyribonuclease V activity"/>
    <property type="evidence" value="ECO:0007669"/>
    <property type="project" value="UniProtKB-EC"/>
</dbReference>
<dbReference type="AlphaFoldDB" id="A0A679IWZ3"/>
<dbReference type="Pfam" id="PF04493">
    <property type="entry name" value="Endonuclease_5"/>
    <property type="match status" value="1"/>
</dbReference>
<evidence type="ECO:0000313" key="1">
    <source>
        <dbReference type="EMBL" id="CAA2105324.1"/>
    </source>
</evidence>